<dbReference type="Proteomes" id="UP000273001">
    <property type="component" value="Chromosome"/>
</dbReference>
<proteinExistence type="predicted"/>
<organism evidence="2 3">
    <name type="scientific">Actinomyces lilanjuaniae</name>
    <dbReference type="NCBI Taxonomy" id="2321394"/>
    <lineage>
        <taxon>Bacteria</taxon>
        <taxon>Bacillati</taxon>
        <taxon>Actinomycetota</taxon>
        <taxon>Actinomycetes</taxon>
        <taxon>Actinomycetales</taxon>
        <taxon>Actinomycetaceae</taxon>
        <taxon>Actinomyces</taxon>
    </lineage>
</organism>
<sequence length="339" mass="35988">MKKLLNTADSFVRDTMEGIEAAYGDRVGLLDGDYRVLVSRYPTRQDKVGVVTAGGSGHLPLFLGYVGQGLLDGCAVGEVFASPSAQKMADMIRACDRGRGVLCLYGNYNGDLFNFRMACDDVDLDDIETRQVLARDDVASAPPEEASRRRGVAGLVLAFKTAGAAAQEGLGLEEVAAVAQRTLDRTRTIGFALSPCVVPRVGEPTFSVGEDDIEVGMGIHGEAGIETRPMMSAHEVAQLAVETIEADMPLSEGEEVCVMVNGLGATPLEEQLIVYRSVHSLLSARGVGIVMPHVGEYATSMEMAGLSVTVLRLDDQLRGLLQAPAVSPFYTATSAGTSR</sequence>
<protein>
    <submittedName>
        <fullName evidence="2">Dihydroxyacetone kinase subunit DhaK</fullName>
    </submittedName>
</protein>
<evidence type="ECO:0000313" key="2">
    <source>
        <dbReference type="EMBL" id="AYD89951.1"/>
    </source>
</evidence>
<accession>A0ABM6Z3N5</accession>
<keyword evidence="2" id="KW-0418">Kinase</keyword>
<dbReference type="GO" id="GO:0016301">
    <property type="term" value="F:kinase activity"/>
    <property type="evidence" value="ECO:0007669"/>
    <property type="project" value="UniProtKB-KW"/>
</dbReference>
<dbReference type="PROSITE" id="PS51481">
    <property type="entry name" value="DHAK"/>
    <property type="match status" value="1"/>
</dbReference>
<dbReference type="PANTHER" id="PTHR28629">
    <property type="entry name" value="TRIOKINASE/FMN CYCLASE"/>
    <property type="match status" value="1"/>
</dbReference>
<dbReference type="SUPFAM" id="SSF82549">
    <property type="entry name" value="DAK1/DegV-like"/>
    <property type="match status" value="1"/>
</dbReference>
<dbReference type="InterPro" id="IPR050861">
    <property type="entry name" value="Dihydroxyacetone_Kinase"/>
</dbReference>
<reference evidence="2 3" key="1">
    <citation type="submission" date="2018-09" db="EMBL/GenBank/DDBJ databases">
        <authorList>
            <person name="Li J."/>
        </authorList>
    </citation>
    <scope>NUCLEOTIDE SEQUENCE [LARGE SCALE GENOMIC DNA]</scope>
    <source>
        <strain evidence="2 3">2129</strain>
    </source>
</reference>
<name>A0ABM6Z3N5_9ACTO</name>
<dbReference type="Pfam" id="PF02733">
    <property type="entry name" value="Dak1"/>
    <property type="match status" value="1"/>
</dbReference>
<dbReference type="Gene3D" id="3.40.50.10440">
    <property type="entry name" value="Dihydroxyacetone kinase, domain 1"/>
    <property type="match status" value="1"/>
</dbReference>
<keyword evidence="2" id="KW-0808">Transferase</keyword>
<feature type="domain" description="DhaK" evidence="1">
    <location>
        <begin position="7"/>
        <end position="330"/>
    </location>
</feature>
<evidence type="ECO:0000313" key="3">
    <source>
        <dbReference type="Proteomes" id="UP000273001"/>
    </source>
</evidence>
<dbReference type="Gene3D" id="3.30.1180.20">
    <property type="entry name" value="Dihydroxyacetone kinase, domain 2"/>
    <property type="match status" value="1"/>
</dbReference>
<evidence type="ECO:0000259" key="1">
    <source>
        <dbReference type="PROSITE" id="PS51481"/>
    </source>
</evidence>
<dbReference type="InterPro" id="IPR004006">
    <property type="entry name" value="DhaK_dom"/>
</dbReference>
<dbReference type="EMBL" id="CP032514">
    <property type="protein sequence ID" value="AYD89951.1"/>
    <property type="molecule type" value="Genomic_DNA"/>
</dbReference>
<dbReference type="RefSeq" id="WP_120204632.1">
    <property type="nucleotide sequence ID" value="NZ_CP032514.1"/>
</dbReference>
<keyword evidence="3" id="KW-1185">Reference proteome</keyword>
<gene>
    <name evidence="2" type="ORF">D5R93_07805</name>
</gene>
<dbReference type="PANTHER" id="PTHR28629:SF4">
    <property type="entry name" value="TRIOKINASE_FMN CYCLASE"/>
    <property type="match status" value="1"/>
</dbReference>